<name>A0ABT1UTK8_9ACTN</name>
<evidence type="ECO:0000313" key="3">
    <source>
        <dbReference type="Proteomes" id="UP001204746"/>
    </source>
</evidence>
<comment type="caution">
    <text evidence="2">The sequence shown here is derived from an EMBL/GenBank/DDBJ whole genome shotgun (WGS) entry which is preliminary data.</text>
</comment>
<sequence length="114" mass="11062">MCGQPVGGSARTGRGQAGGGAAPGRARPTAPGADGQPPGDGRGGPRHPGGLRCGVDLHLSRRPPSEPAPASPFTRAYASRSTAPAPPDRDPCPVRCAAPGGRPGPVRGGSAASS</sequence>
<proteinExistence type="predicted"/>
<evidence type="ECO:0000313" key="2">
    <source>
        <dbReference type="EMBL" id="MCQ8188456.1"/>
    </source>
</evidence>
<evidence type="ECO:0000256" key="1">
    <source>
        <dbReference type="SAM" id="MobiDB-lite"/>
    </source>
</evidence>
<accession>A0ABT1UTK8</accession>
<dbReference type="Proteomes" id="UP001204746">
    <property type="component" value="Unassembled WGS sequence"/>
</dbReference>
<dbReference type="EMBL" id="JANIAA010000004">
    <property type="protein sequence ID" value="MCQ8188456.1"/>
    <property type="molecule type" value="Genomic_DNA"/>
</dbReference>
<gene>
    <name evidence="2" type="ORF">NP777_09375</name>
</gene>
<feature type="compositionally biased region" description="Low complexity" evidence="1">
    <location>
        <begin position="23"/>
        <end position="39"/>
    </location>
</feature>
<protein>
    <submittedName>
        <fullName evidence="2">Uncharacterized protein</fullName>
    </submittedName>
</protein>
<reference evidence="2 3" key="1">
    <citation type="submission" date="2022-07" db="EMBL/GenBank/DDBJ databases">
        <authorList>
            <person name="Phongsopitanun W."/>
            <person name="Tanasupawat S."/>
        </authorList>
    </citation>
    <scope>NUCLEOTIDE SEQUENCE [LARGE SCALE GENOMIC DNA]</scope>
    <source>
        <strain evidence="2 3">RCU-064</strain>
    </source>
</reference>
<feature type="region of interest" description="Disordered" evidence="1">
    <location>
        <begin position="1"/>
        <end position="114"/>
    </location>
</feature>
<organism evidence="2 3">
    <name type="scientific">Streptomyces rugosispiralis</name>
    <dbReference type="NCBI Taxonomy" id="2967341"/>
    <lineage>
        <taxon>Bacteria</taxon>
        <taxon>Bacillati</taxon>
        <taxon>Actinomycetota</taxon>
        <taxon>Actinomycetes</taxon>
        <taxon>Kitasatosporales</taxon>
        <taxon>Streptomycetaceae</taxon>
        <taxon>Streptomyces</taxon>
    </lineage>
</organism>
<keyword evidence="3" id="KW-1185">Reference proteome</keyword>